<evidence type="ECO:0008006" key="3">
    <source>
        <dbReference type="Google" id="ProtNLM"/>
    </source>
</evidence>
<dbReference type="SMART" id="SM01236">
    <property type="entry name" value="Haem_oxygenase_2"/>
    <property type="match status" value="1"/>
</dbReference>
<dbReference type="InterPro" id="IPR016084">
    <property type="entry name" value="Haem_Oase-like_multi-hlx"/>
</dbReference>
<dbReference type="Proteomes" id="UP000325529">
    <property type="component" value="Chromosome"/>
</dbReference>
<organism evidence="1 2">
    <name type="scientific">Streptomyces kanamyceticus</name>
    <dbReference type="NCBI Taxonomy" id="1967"/>
    <lineage>
        <taxon>Bacteria</taxon>
        <taxon>Bacillati</taxon>
        <taxon>Actinomycetota</taxon>
        <taxon>Actinomycetes</taxon>
        <taxon>Kitasatosporales</taxon>
        <taxon>Streptomycetaceae</taxon>
        <taxon>Streptomyces</taxon>
    </lineage>
</organism>
<gene>
    <name evidence="1" type="ORF">CP970_05100</name>
</gene>
<dbReference type="KEGG" id="ska:CP970_05100"/>
<protein>
    <recommendedName>
        <fullName evidence="3">Iron-containing redox enzyme family protein</fullName>
    </recommendedName>
</protein>
<dbReference type="AlphaFoldDB" id="A0A5J6G425"/>
<name>A0A5J6G425_STRKN</name>
<accession>A0A5J6G425</accession>
<dbReference type="OrthoDB" id="112625at2"/>
<evidence type="ECO:0000313" key="2">
    <source>
        <dbReference type="Proteomes" id="UP000325529"/>
    </source>
</evidence>
<keyword evidence="2" id="KW-1185">Reference proteome</keyword>
<dbReference type="RefSeq" id="WP_055555018.1">
    <property type="nucleotide sequence ID" value="NZ_CP023699.1"/>
</dbReference>
<dbReference type="Pfam" id="PF14518">
    <property type="entry name" value="Haem_oxygenas_2"/>
    <property type="match status" value="1"/>
</dbReference>
<proteinExistence type="predicted"/>
<evidence type="ECO:0000313" key="1">
    <source>
        <dbReference type="EMBL" id="QEU90370.1"/>
    </source>
</evidence>
<dbReference type="SUPFAM" id="SSF48613">
    <property type="entry name" value="Heme oxygenase-like"/>
    <property type="match status" value="1"/>
</dbReference>
<dbReference type="Gene3D" id="1.20.910.10">
    <property type="entry name" value="Heme oxygenase-like"/>
    <property type="match status" value="1"/>
</dbReference>
<reference evidence="1 2" key="1">
    <citation type="submission" date="2017-09" db="EMBL/GenBank/DDBJ databases">
        <authorList>
            <person name="Lee N."/>
            <person name="Cho B.-K."/>
        </authorList>
    </citation>
    <scope>NUCLEOTIDE SEQUENCE [LARGE SCALE GENOMIC DNA]</scope>
    <source>
        <strain evidence="1 2">ATCC 12853</strain>
    </source>
</reference>
<dbReference type="EMBL" id="CP023699">
    <property type="protein sequence ID" value="QEU90370.1"/>
    <property type="molecule type" value="Genomic_DNA"/>
</dbReference>
<sequence length="232" mass="25964">MTTRHSRVLLAKIDLLLPRLAETSQELWNSPRLRELYPEYLCMLHTAIRSTVPLMECALEEAENRAADDPAAEVLVTYLTRHIREEQGHDEWLRQDLEALGHDPQEPLRRVPAASVANLVGAQYYWIRHYHPACLLGHIAVLEGNPPSPHLVDELMRRTGFPRGGFRTLERHAALDVKHRDEILRTIDGMPLTHDLATAVGLSALHSVDAADAALRAVLASRRAPALATTQA</sequence>